<dbReference type="InterPro" id="IPR036236">
    <property type="entry name" value="Znf_C2H2_sf"/>
</dbReference>
<comment type="caution">
    <text evidence="3">The sequence shown here is derived from an EMBL/GenBank/DDBJ whole genome shotgun (WGS) entry which is preliminary data.</text>
</comment>
<accession>A0A9D4NNR8</accession>
<organism evidence="3 4">
    <name type="scientific">Dreissena polymorpha</name>
    <name type="common">Zebra mussel</name>
    <name type="synonym">Mytilus polymorpha</name>
    <dbReference type="NCBI Taxonomy" id="45954"/>
    <lineage>
        <taxon>Eukaryota</taxon>
        <taxon>Metazoa</taxon>
        <taxon>Spiralia</taxon>
        <taxon>Lophotrochozoa</taxon>
        <taxon>Mollusca</taxon>
        <taxon>Bivalvia</taxon>
        <taxon>Autobranchia</taxon>
        <taxon>Heteroconchia</taxon>
        <taxon>Euheterodonta</taxon>
        <taxon>Imparidentia</taxon>
        <taxon>Neoheterodontei</taxon>
        <taxon>Myida</taxon>
        <taxon>Dreissenoidea</taxon>
        <taxon>Dreissenidae</taxon>
        <taxon>Dreissena</taxon>
    </lineage>
</organism>
<evidence type="ECO:0000313" key="4">
    <source>
        <dbReference type="Proteomes" id="UP000828390"/>
    </source>
</evidence>
<dbReference type="GO" id="GO:0008270">
    <property type="term" value="F:zinc ion binding"/>
    <property type="evidence" value="ECO:0007669"/>
    <property type="project" value="UniProtKB-KW"/>
</dbReference>
<evidence type="ECO:0000259" key="2">
    <source>
        <dbReference type="PROSITE" id="PS50157"/>
    </source>
</evidence>
<proteinExistence type="predicted"/>
<gene>
    <name evidence="3" type="ORF">DPMN_021435</name>
</gene>
<keyword evidence="1" id="KW-0863">Zinc-finger</keyword>
<protein>
    <recommendedName>
        <fullName evidence="2">C2H2-type domain-containing protein</fullName>
    </recommendedName>
</protein>
<dbReference type="AlphaFoldDB" id="A0A9D4NNR8"/>
<dbReference type="InterPro" id="IPR013087">
    <property type="entry name" value="Znf_C2H2_type"/>
</dbReference>
<dbReference type="SUPFAM" id="SSF57667">
    <property type="entry name" value="beta-beta-alpha zinc fingers"/>
    <property type="match status" value="1"/>
</dbReference>
<evidence type="ECO:0000313" key="3">
    <source>
        <dbReference type="EMBL" id="KAH3897249.1"/>
    </source>
</evidence>
<reference evidence="3" key="1">
    <citation type="journal article" date="2019" name="bioRxiv">
        <title>The Genome of the Zebra Mussel, Dreissena polymorpha: A Resource for Invasive Species Research.</title>
        <authorList>
            <person name="McCartney M.A."/>
            <person name="Auch B."/>
            <person name="Kono T."/>
            <person name="Mallez S."/>
            <person name="Zhang Y."/>
            <person name="Obille A."/>
            <person name="Becker A."/>
            <person name="Abrahante J.E."/>
            <person name="Garbe J."/>
            <person name="Badalamenti J.P."/>
            <person name="Herman A."/>
            <person name="Mangelson H."/>
            <person name="Liachko I."/>
            <person name="Sullivan S."/>
            <person name="Sone E.D."/>
            <person name="Koren S."/>
            <person name="Silverstein K.A.T."/>
            <person name="Beckman K.B."/>
            <person name="Gohl D.M."/>
        </authorList>
    </citation>
    <scope>NUCLEOTIDE SEQUENCE</scope>
    <source>
        <strain evidence="3">Duluth1</strain>
        <tissue evidence="3">Whole animal</tissue>
    </source>
</reference>
<feature type="domain" description="C2H2-type" evidence="2">
    <location>
        <begin position="42"/>
        <end position="67"/>
    </location>
</feature>
<evidence type="ECO:0000256" key="1">
    <source>
        <dbReference type="PROSITE-ProRule" id="PRU00042"/>
    </source>
</evidence>
<dbReference type="PROSITE" id="PS50157">
    <property type="entry name" value="ZINC_FINGER_C2H2_2"/>
    <property type="match status" value="1"/>
</dbReference>
<dbReference type="Gene3D" id="3.30.160.60">
    <property type="entry name" value="Classic Zinc Finger"/>
    <property type="match status" value="1"/>
</dbReference>
<name>A0A9D4NNR8_DREPO</name>
<dbReference type="Pfam" id="PF00096">
    <property type="entry name" value="zf-C2H2"/>
    <property type="match status" value="1"/>
</dbReference>
<dbReference type="Proteomes" id="UP000828390">
    <property type="component" value="Unassembled WGS sequence"/>
</dbReference>
<reference evidence="3" key="2">
    <citation type="submission" date="2020-11" db="EMBL/GenBank/DDBJ databases">
        <authorList>
            <person name="McCartney M.A."/>
            <person name="Auch B."/>
            <person name="Kono T."/>
            <person name="Mallez S."/>
            <person name="Becker A."/>
            <person name="Gohl D.M."/>
            <person name="Silverstein K.A.T."/>
            <person name="Koren S."/>
            <person name="Bechman K.B."/>
            <person name="Herman A."/>
            <person name="Abrahante J.E."/>
            <person name="Garbe J."/>
        </authorList>
    </citation>
    <scope>NUCLEOTIDE SEQUENCE</scope>
    <source>
        <strain evidence="3">Duluth1</strain>
        <tissue evidence="3">Whole animal</tissue>
    </source>
</reference>
<keyword evidence="4" id="KW-1185">Reference proteome</keyword>
<sequence>MKAHKNVCLGEKEYRCSMCESKYCRPALLRDHVIAVHQKVELKCPKCGKDIVYKSNLQRHLKNCIGN</sequence>
<dbReference type="EMBL" id="JAIWYP010000001">
    <property type="protein sequence ID" value="KAH3897249.1"/>
    <property type="molecule type" value="Genomic_DNA"/>
</dbReference>
<keyword evidence="1" id="KW-0862">Zinc</keyword>
<keyword evidence="1" id="KW-0479">Metal-binding</keyword>
<dbReference type="SMART" id="SM00355">
    <property type="entry name" value="ZnF_C2H2"/>
    <property type="match status" value="2"/>
</dbReference>